<evidence type="ECO:0000313" key="1">
    <source>
        <dbReference type="EMBL" id="EQM96862.1"/>
    </source>
</evidence>
<comment type="caution">
    <text evidence="1">The sequence shown here is derived from an EMBL/GenBank/DDBJ whole genome shotgun (WGS) entry which is preliminary data.</text>
</comment>
<reference evidence="1 2" key="2">
    <citation type="submission" date="2011-10" db="EMBL/GenBank/DDBJ databases">
        <title>The Genome Sequence of Actinomyces viscosus C505.</title>
        <authorList>
            <consortium name="The Broad Institute Genome Sequencing Platform"/>
            <consortium name="The Broad Institute Genome Sequencing Center for Infectious Disease"/>
            <person name="Earl A."/>
            <person name="Ward D."/>
            <person name="Feldgarden M."/>
            <person name="Gevers D."/>
            <person name="Sibley C.D."/>
            <person name="Field T.R."/>
            <person name="Grinwis M."/>
            <person name="Eshaghurshan C.S."/>
            <person name="Surette M.G."/>
            <person name="Young S.K."/>
            <person name="Zeng Q."/>
            <person name="Gargeya S."/>
            <person name="Fitzgerald M."/>
            <person name="Haas B."/>
            <person name="Abouelleil A."/>
            <person name="Alvarado L."/>
            <person name="Arachchi H.M."/>
            <person name="Berlin A."/>
            <person name="Brown A."/>
            <person name="Chapman S.B."/>
            <person name="Chen Z."/>
            <person name="Dunbar C."/>
            <person name="Freedman E."/>
            <person name="Gearin G."/>
            <person name="Goldberg J."/>
            <person name="Griggs A."/>
            <person name="Gujja S."/>
            <person name="Heiman D."/>
            <person name="Howarth C."/>
            <person name="Larson L."/>
            <person name="Lui A."/>
            <person name="MacDonald P.J.P."/>
            <person name="Montmayeur A."/>
            <person name="Murphy C."/>
            <person name="Neiman D."/>
            <person name="Pearson M."/>
            <person name="Priest M."/>
            <person name="Roberts A."/>
            <person name="Saif S."/>
            <person name="Shea T."/>
            <person name="Shenoy N."/>
            <person name="Sisk P."/>
            <person name="Stolte C."/>
            <person name="Sykes S."/>
            <person name="Wortman J."/>
            <person name="Nusbaum C."/>
            <person name="Birren B."/>
        </authorList>
    </citation>
    <scope>NUCLEOTIDE SEQUENCE [LARGE SCALE GENOMIC DNA]</scope>
    <source>
        <strain evidence="1 2">C505</strain>
    </source>
</reference>
<name>T5LVF4_ACTVI</name>
<evidence type="ECO:0000313" key="2">
    <source>
        <dbReference type="Proteomes" id="UP000004668"/>
    </source>
</evidence>
<protein>
    <submittedName>
        <fullName evidence="1">Uncharacterized protein</fullName>
    </submittedName>
</protein>
<dbReference type="Proteomes" id="UP000004668">
    <property type="component" value="Unassembled WGS sequence"/>
</dbReference>
<organism evidence="1 2">
    <name type="scientific">Actinomyces viscosus C505</name>
    <dbReference type="NCBI Taxonomy" id="562973"/>
    <lineage>
        <taxon>Bacteria</taxon>
        <taxon>Bacillati</taxon>
        <taxon>Actinomycetota</taxon>
        <taxon>Actinomycetes</taxon>
        <taxon>Actinomycetales</taxon>
        <taxon>Actinomycetaceae</taxon>
        <taxon>Actinomyces</taxon>
    </lineage>
</organism>
<dbReference type="HOGENOM" id="CLU_2949867_0_0_11"/>
<gene>
    <name evidence="1" type="ORF">HMPREF0059_02665</name>
</gene>
<dbReference type="EMBL" id="ACRE02000036">
    <property type="protein sequence ID" value="EQM96862.1"/>
    <property type="molecule type" value="Genomic_DNA"/>
</dbReference>
<sequence>MSISETKELTGRHSVEKNREIMRFHCLRLRLIAAFVTDLDTSVRSYSNRTVVPASMRRP</sequence>
<proteinExistence type="predicted"/>
<reference evidence="2" key="1">
    <citation type="submission" date="2010-02" db="EMBL/GenBank/DDBJ databases">
        <title>The Genome Sequence of Prevotella oris strain C735.</title>
        <authorList>
            <consortium name="The Broad Institute Genome Sequencing Platform"/>
            <person name="Ward D."/>
            <person name="Feldgarden M."/>
            <person name="Earl A."/>
            <person name="Young S.K."/>
            <person name="Zeng Q."/>
            <person name="Koehrsen M."/>
            <person name="Alvarado L."/>
            <person name="Berlin A."/>
            <person name="Bochicchio J."/>
            <person name="Borenstein D."/>
            <person name="Chapman S.B."/>
            <person name="Chen Z."/>
            <person name="Engels R."/>
            <person name="Freedman E."/>
            <person name="Gellesch M."/>
            <person name="Goldberg J."/>
            <person name="Griggs A."/>
            <person name="Gujja S."/>
            <person name="Heilman E."/>
            <person name="Heiman D."/>
            <person name="Hepburn T."/>
            <person name="Howarth C."/>
            <person name="Jen D."/>
            <person name="Larson L."/>
            <person name="Mehta T."/>
            <person name="Park D."/>
            <person name="Pearson M."/>
            <person name="Roberts A."/>
            <person name="Saif S."/>
            <person name="Shea T."/>
            <person name="Shenoy N."/>
            <person name="Sisk P."/>
            <person name="Stolte C."/>
            <person name="Sykes S."/>
            <person name="Thomson T."/>
            <person name="Walk T."/>
            <person name="White J."/>
            <person name="Yandava C."/>
            <person name="Sibley C.D."/>
            <person name="Field T.R."/>
            <person name="Grinwis M."/>
            <person name="Eshaghurshan C.S."/>
            <person name="Surette M.G."/>
            <person name="Haas B."/>
            <person name="Nusbaum C."/>
            <person name="Birren B."/>
        </authorList>
    </citation>
    <scope>NUCLEOTIDE SEQUENCE [LARGE SCALE GENOMIC DNA]</scope>
    <source>
        <strain evidence="2">C505</strain>
    </source>
</reference>
<accession>T5LVF4</accession>
<dbReference type="AlphaFoldDB" id="T5LVF4"/>